<dbReference type="EMBL" id="JAJUBC010000024">
    <property type="protein sequence ID" value="MDD1795060.1"/>
    <property type="molecule type" value="Genomic_DNA"/>
</dbReference>
<comment type="caution">
    <text evidence="1">The sequence shown here is derived from an EMBL/GenBank/DDBJ whole genome shotgun (WGS) entry which is preliminary data.</text>
</comment>
<evidence type="ECO:0000313" key="1">
    <source>
        <dbReference type="EMBL" id="MDD1795060.1"/>
    </source>
</evidence>
<sequence length="46" mass="5368">MSTPTQNKPKTAFIKRFMTFIVNFPPYLYFPVKQKAQEKTNSDGVK</sequence>
<dbReference type="Proteomes" id="UP001149400">
    <property type="component" value="Unassembled WGS sequence"/>
</dbReference>
<name>A0ABT5R4F9_9GAMM</name>
<proteinExistence type="predicted"/>
<organism evidence="1 2">
    <name type="scientific">Enterovibrio gelatinilyticus</name>
    <dbReference type="NCBI Taxonomy" id="2899819"/>
    <lineage>
        <taxon>Bacteria</taxon>
        <taxon>Pseudomonadati</taxon>
        <taxon>Pseudomonadota</taxon>
        <taxon>Gammaproteobacteria</taxon>
        <taxon>Vibrionales</taxon>
        <taxon>Vibrionaceae</taxon>
        <taxon>Enterovibrio</taxon>
    </lineage>
</organism>
<reference evidence="1" key="1">
    <citation type="submission" date="2021-12" db="EMBL/GenBank/DDBJ databases">
        <title>Enterovibrio ZSDZ35 sp. nov. and Enterovibrio ZSDZ42 sp. nov., isolated from coastal seawater in Qingdao.</title>
        <authorList>
            <person name="Zhang P."/>
        </authorList>
    </citation>
    <scope>NUCLEOTIDE SEQUENCE</scope>
    <source>
        <strain evidence="1">ZSDZ42</strain>
    </source>
</reference>
<accession>A0ABT5R4F9</accession>
<gene>
    <name evidence="1" type="ORF">LRP50_18185</name>
</gene>
<dbReference type="RefSeq" id="WP_274165867.1">
    <property type="nucleotide sequence ID" value="NZ_JAJUBC010000024.1"/>
</dbReference>
<keyword evidence="2" id="KW-1185">Reference proteome</keyword>
<protein>
    <submittedName>
        <fullName evidence="1">Uncharacterized protein</fullName>
    </submittedName>
</protein>
<evidence type="ECO:0000313" key="2">
    <source>
        <dbReference type="Proteomes" id="UP001149400"/>
    </source>
</evidence>